<evidence type="ECO:0000256" key="1">
    <source>
        <dbReference type="ARBA" id="ARBA00000085"/>
    </source>
</evidence>
<keyword evidence="9" id="KW-0902">Two-component regulatory system</keyword>
<dbReference type="InterPro" id="IPR036097">
    <property type="entry name" value="HisK_dim/P_sf"/>
</dbReference>
<evidence type="ECO:0000256" key="9">
    <source>
        <dbReference type="ARBA" id="ARBA00023012"/>
    </source>
</evidence>
<dbReference type="Gene3D" id="1.10.287.130">
    <property type="match status" value="1"/>
</dbReference>
<dbReference type="InterPro" id="IPR004358">
    <property type="entry name" value="Sig_transdc_His_kin-like_C"/>
</dbReference>
<dbReference type="NCBIfam" id="TIGR00229">
    <property type="entry name" value="sensory_box"/>
    <property type="match status" value="1"/>
</dbReference>
<feature type="domain" description="PAC" evidence="12">
    <location>
        <begin position="104"/>
        <end position="156"/>
    </location>
</feature>
<evidence type="ECO:0000256" key="8">
    <source>
        <dbReference type="ARBA" id="ARBA00022969"/>
    </source>
</evidence>
<dbReference type="InterPro" id="IPR003661">
    <property type="entry name" value="HisK_dim/P_dom"/>
</dbReference>
<protein>
    <recommendedName>
        <fullName evidence="2">histidine kinase</fullName>
        <ecNumber evidence="2">2.7.13.3</ecNumber>
    </recommendedName>
</protein>
<dbReference type="GO" id="GO:0030435">
    <property type="term" value="P:sporulation resulting in formation of a cellular spore"/>
    <property type="evidence" value="ECO:0007669"/>
    <property type="project" value="UniProtKB-KW"/>
</dbReference>
<dbReference type="RefSeq" id="WP_272445296.1">
    <property type="nucleotide sequence ID" value="NZ_JAMQKC010000003.1"/>
</dbReference>
<keyword evidence="3" id="KW-0597">Phosphoprotein</keyword>
<keyword evidence="4" id="KW-0808">Transferase</keyword>
<dbReference type="PANTHER" id="PTHR43065:SF10">
    <property type="entry name" value="PEROXIDE STRESS-ACTIVATED HISTIDINE KINASE MAK3"/>
    <property type="match status" value="1"/>
</dbReference>
<comment type="catalytic activity">
    <reaction evidence="1">
        <text>ATP + protein L-histidine = ADP + protein N-phospho-L-histidine.</text>
        <dbReference type="EC" id="2.7.13.3"/>
    </reaction>
</comment>
<dbReference type="FunFam" id="1.10.287.130:FF:000040">
    <property type="entry name" value="PAS domain-containing sensor histidine kinase"/>
    <property type="match status" value="1"/>
</dbReference>
<dbReference type="SUPFAM" id="SSF55785">
    <property type="entry name" value="PYP-like sensor domain (PAS domain)"/>
    <property type="match status" value="1"/>
</dbReference>
<dbReference type="PROSITE" id="PS50113">
    <property type="entry name" value="PAC"/>
    <property type="match status" value="1"/>
</dbReference>
<dbReference type="SUPFAM" id="SSF47384">
    <property type="entry name" value="Homodimeric domain of signal transducing histidine kinase"/>
    <property type="match status" value="1"/>
</dbReference>
<dbReference type="SUPFAM" id="SSF55874">
    <property type="entry name" value="ATPase domain of HSP90 chaperone/DNA topoisomerase II/histidine kinase"/>
    <property type="match status" value="1"/>
</dbReference>
<evidence type="ECO:0000259" key="10">
    <source>
        <dbReference type="PROSITE" id="PS50109"/>
    </source>
</evidence>
<organism evidence="13 14">
    <name type="scientific">Aquibacillus salsiterrae</name>
    <dbReference type="NCBI Taxonomy" id="2950439"/>
    <lineage>
        <taxon>Bacteria</taxon>
        <taxon>Bacillati</taxon>
        <taxon>Bacillota</taxon>
        <taxon>Bacilli</taxon>
        <taxon>Bacillales</taxon>
        <taxon>Bacillaceae</taxon>
        <taxon>Aquibacillus</taxon>
    </lineage>
</organism>
<feature type="domain" description="Histidine kinase" evidence="10">
    <location>
        <begin position="169"/>
        <end position="372"/>
    </location>
</feature>
<dbReference type="GO" id="GO:0000155">
    <property type="term" value="F:phosphorelay sensor kinase activity"/>
    <property type="evidence" value="ECO:0007669"/>
    <property type="project" value="InterPro"/>
</dbReference>
<evidence type="ECO:0000256" key="3">
    <source>
        <dbReference type="ARBA" id="ARBA00022553"/>
    </source>
</evidence>
<dbReference type="CDD" id="cd00082">
    <property type="entry name" value="HisKA"/>
    <property type="match status" value="1"/>
</dbReference>
<dbReference type="InterPro" id="IPR005467">
    <property type="entry name" value="His_kinase_dom"/>
</dbReference>
<evidence type="ECO:0000313" key="13">
    <source>
        <dbReference type="EMBL" id="MDC3416289.1"/>
    </source>
</evidence>
<dbReference type="GO" id="GO:0005524">
    <property type="term" value="F:ATP binding"/>
    <property type="evidence" value="ECO:0007669"/>
    <property type="project" value="UniProtKB-KW"/>
</dbReference>
<dbReference type="Pfam" id="PF02518">
    <property type="entry name" value="HATPase_c"/>
    <property type="match status" value="1"/>
</dbReference>
<sequence length="372" mass="41884">MSDHIQNNQYKEGPQYRASAGKQINFAKLSDLPKCMLNWVEDHAFDLIIVCDSLGRILYVSKSVSKLLGYKRDVLIGDQALNYLPYSDQLLIKARLKQQATKSTKIIVSVRDVYGKNVWIETYISAMQNEEMGEKLFVSLATDITDKKEAEEMLIRSEKMSVAGQLAAGVAHEIRNPLTSLKGFVHLLQSGIEQKSDYYKIMVDEIEKIETITSELLFISKPMTDEKSKVSLSEMLSDVVTLLRSQATIYNIQINIKMEKDVILYCDKTQMKQVLINLIKNAVEEMGNGGTIQVIVSSEEKHVFISIVDEGPGIPDDILHKLKEPFFTTKKDGTGLGLMISNKIVENHNGAIDMMNNRDIGSTFRIRLPIDG</sequence>
<dbReference type="Gene3D" id="3.30.450.20">
    <property type="entry name" value="PAS domain"/>
    <property type="match status" value="1"/>
</dbReference>
<dbReference type="PROSITE" id="PS50112">
    <property type="entry name" value="PAS"/>
    <property type="match status" value="1"/>
</dbReference>
<evidence type="ECO:0000259" key="11">
    <source>
        <dbReference type="PROSITE" id="PS50112"/>
    </source>
</evidence>
<dbReference type="EC" id="2.7.13.3" evidence="2"/>
<evidence type="ECO:0000256" key="4">
    <source>
        <dbReference type="ARBA" id="ARBA00022679"/>
    </source>
</evidence>
<dbReference type="CDD" id="cd00075">
    <property type="entry name" value="HATPase"/>
    <property type="match status" value="1"/>
</dbReference>
<dbReference type="SMART" id="SM00387">
    <property type="entry name" value="HATPase_c"/>
    <property type="match status" value="1"/>
</dbReference>
<evidence type="ECO:0000256" key="2">
    <source>
        <dbReference type="ARBA" id="ARBA00012438"/>
    </source>
</evidence>
<dbReference type="Gene3D" id="3.30.565.10">
    <property type="entry name" value="Histidine kinase-like ATPase, C-terminal domain"/>
    <property type="match status" value="1"/>
</dbReference>
<dbReference type="PANTHER" id="PTHR43065">
    <property type="entry name" value="SENSOR HISTIDINE KINASE"/>
    <property type="match status" value="1"/>
</dbReference>
<accession>A0A9X4AE98</accession>
<keyword evidence="6" id="KW-0418">Kinase</keyword>
<reference evidence="13" key="1">
    <citation type="submission" date="2022-06" db="EMBL/GenBank/DDBJ databases">
        <title>Aquibacillus sp. a new bacterium isolated from soil saline samples.</title>
        <authorList>
            <person name="Galisteo C."/>
            <person name="De La Haba R."/>
            <person name="Sanchez-Porro C."/>
            <person name="Ventosa A."/>
        </authorList>
    </citation>
    <scope>NUCLEOTIDE SEQUENCE</scope>
    <source>
        <strain evidence="13">3ASR75-54</strain>
    </source>
</reference>
<keyword evidence="7 13" id="KW-0067">ATP-binding</keyword>
<evidence type="ECO:0000256" key="6">
    <source>
        <dbReference type="ARBA" id="ARBA00022777"/>
    </source>
</evidence>
<dbReference type="AlphaFoldDB" id="A0A9X4AE98"/>
<comment type="caution">
    <text evidence="13">The sequence shown here is derived from an EMBL/GenBank/DDBJ whole genome shotgun (WGS) entry which is preliminary data.</text>
</comment>
<dbReference type="SMART" id="SM00091">
    <property type="entry name" value="PAS"/>
    <property type="match status" value="1"/>
</dbReference>
<dbReference type="EMBL" id="JAMQKC010000003">
    <property type="protein sequence ID" value="MDC3416289.1"/>
    <property type="molecule type" value="Genomic_DNA"/>
</dbReference>
<dbReference type="Pfam" id="PF13426">
    <property type="entry name" value="PAS_9"/>
    <property type="match status" value="1"/>
</dbReference>
<dbReference type="PRINTS" id="PR00344">
    <property type="entry name" value="BCTRLSENSOR"/>
</dbReference>
<dbReference type="PROSITE" id="PS50109">
    <property type="entry name" value="HIS_KIN"/>
    <property type="match status" value="1"/>
</dbReference>
<dbReference type="InterPro" id="IPR000014">
    <property type="entry name" value="PAS"/>
</dbReference>
<feature type="domain" description="PAS" evidence="11">
    <location>
        <begin position="48"/>
        <end position="103"/>
    </location>
</feature>
<keyword evidence="5" id="KW-0547">Nucleotide-binding</keyword>
<proteinExistence type="predicted"/>
<evidence type="ECO:0000256" key="7">
    <source>
        <dbReference type="ARBA" id="ARBA00022840"/>
    </source>
</evidence>
<name>A0A9X4AE98_9BACI</name>
<gene>
    <name evidence="13" type="ORF">NC799_05115</name>
</gene>
<evidence type="ECO:0000313" key="14">
    <source>
        <dbReference type="Proteomes" id="UP001145069"/>
    </source>
</evidence>
<dbReference type="InterPro" id="IPR000700">
    <property type="entry name" value="PAS-assoc_C"/>
</dbReference>
<dbReference type="Proteomes" id="UP001145069">
    <property type="component" value="Unassembled WGS sequence"/>
</dbReference>
<evidence type="ECO:0000259" key="12">
    <source>
        <dbReference type="PROSITE" id="PS50113"/>
    </source>
</evidence>
<dbReference type="InterPro" id="IPR036890">
    <property type="entry name" value="HATPase_C_sf"/>
</dbReference>
<evidence type="ECO:0000256" key="5">
    <source>
        <dbReference type="ARBA" id="ARBA00022741"/>
    </source>
</evidence>
<dbReference type="SMART" id="SM00388">
    <property type="entry name" value="HisKA"/>
    <property type="match status" value="1"/>
</dbReference>
<keyword evidence="14" id="KW-1185">Reference proteome</keyword>
<dbReference type="Pfam" id="PF00512">
    <property type="entry name" value="HisKA"/>
    <property type="match status" value="1"/>
</dbReference>
<dbReference type="InterPro" id="IPR035965">
    <property type="entry name" value="PAS-like_dom_sf"/>
</dbReference>
<dbReference type="CDD" id="cd00130">
    <property type="entry name" value="PAS"/>
    <property type="match status" value="1"/>
</dbReference>
<keyword evidence="8" id="KW-0749">Sporulation</keyword>
<dbReference type="InterPro" id="IPR003594">
    <property type="entry name" value="HATPase_dom"/>
</dbReference>